<dbReference type="AlphaFoldDB" id="A0A8J3N3R0"/>
<comment type="caution">
    <text evidence="2">The sequence shown here is derived from an EMBL/GenBank/DDBJ whole genome shotgun (WGS) entry which is preliminary data.</text>
</comment>
<feature type="transmembrane region" description="Helical" evidence="1">
    <location>
        <begin position="84"/>
        <end position="103"/>
    </location>
</feature>
<sequence>MKVEIKTEAPPSRKAPLAAVGSVIAAFLAGQHHLIHMLILMMTFGSAGMSALPLLRRGMMLMSLVMVSVTLWQMWRYRRTRTMTMLGGISVALTLGLLLWSIAQFGL</sequence>
<dbReference type="RefSeq" id="WP_220205373.1">
    <property type="nucleotide sequence ID" value="NZ_BNJK01000001.1"/>
</dbReference>
<name>A0A8J3N3R0_9CHLR</name>
<proteinExistence type="predicted"/>
<dbReference type="Proteomes" id="UP000597444">
    <property type="component" value="Unassembled WGS sequence"/>
</dbReference>
<keyword evidence="1" id="KW-0812">Transmembrane</keyword>
<evidence type="ECO:0000256" key="1">
    <source>
        <dbReference type="SAM" id="Phobius"/>
    </source>
</evidence>
<protein>
    <submittedName>
        <fullName evidence="2">Uncharacterized protein</fullName>
    </submittedName>
</protein>
<evidence type="ECO:0000313" key="2">
    <source>
        <dbReference type="EMBL" id="GHO94658.1"/>
    </source>
</evidence>
<dbReference type="EMBL" id="BNJK01000001">
    <property type="protein sequence ID" value="GHO94658.1"/>
    <property type="molecule type" value="Genomic_DNA"/>
</dbReference>
<feature type="transmembrane region" description="Helical" evidence="1">
    <location>
        <begin position="54"/>
        <end position="72"/>
    </location>
</feature>
<keyword evidence="1" id="KW-0472">Membrane</keyword>
<organism evidence="2 3">
    <name type="scientific">Reticulibacter mediterranei</name>
    <dbReference type="NCBI Taxonomy" id="2778369"/>
    <lineage>
        <taxon>Bacteria</taxon>
        <taxon>Bacillati</taxon>
        <taxon>Chloroflexota</taxon>
        <taxon>Ktedonobacteria</taxon>
        <taxon>Ktedonobacterales</taxon>
        <taxon>Reticulibacteraceae</taxon>
        <taxon>Reticulibacter</taxon>
    </lineage>
</organism>
<feature type="transmembrane region" description="Helical" evidence="1">
    <location>
        <begin position="20"/>
        <end position="42"/>
    </location>
</feature>
<evidence type="ECO:0000313" key="3">
    <source>
        <dbReference type="Proteomes" id="UP000597444"/>
    </source>
</evidence>
<keyword evidence="3" id="KW-1185">Reference proteome</keyword>
<keyword evidence="1" id="KW-1133">Transmembrane helix</keyword>
<gene>
    <name evidence="2" type="ORF">KSF_047060</name>
</gene>
<accession>A0A8J3N3R0</accession>
<reference evidence="2" key="1">
    <citation type="submission" date="2020-10" db="EMBL/GenBank/DDBJ databases">
        <title>Taxonomic study of unclassified bacteria belonging to the class Ktedonobacteria.</title>
        <authorList>
            <person name="Yabe S."/>
            <person name="Wang C.M."/>
            <person name="Zheng Y."/>
            <person name="Sakai Y."/>
            <person name="Cavaletti L."/>
            <person name="Monciardini P."/>
            <person name="Donadio S."/>
        </authorList>
    </citation>
    <scope>NUCLEOTIDE SEQUENCE</scope>
    <source>
        <strain evidence="2">ID150040</strain>
    </source>
</reference>